<keyword evidence="2" id="KW-1185">Reference proteome</keyword>
<evidence type="ECO:0000313" key="2">
    <source>
        <dbReference type="Proteomes" id="UP001055072"/>
    </source>
</evidence>
<gene>
    <name evidence="1" type="ORF">BDY19DRAFT_170962</name>
</gene>
<name>A0ACB8U2Y6_9APHY</name>
<proteinExistence type="predicted"/>
<reference evidence="1" key="1">
    <citation type="journal article" date="2021" name="Environ. Microbiol.">
        <title>Gene family expansions and transcriptome signatures uncover fungal adaptations to wood decay.</title>
        <authorList>
            <person name="Hage H."/>
            <person name="Miyauchi S."/>
            <person name="Viragh M."/>
            <person name="Drula E."/>
            <person name="Min B."/>
            <person name="Chaduli D."/>
            <person name="Navarro D."/>
            <person name="Favel A."/>
            <person name="Norest M."/>
            <person name="Lesage-Meessen L."/>
            <person name="Balint B."/>
            <person name="Merenyi Z."/>
            <person name="de Eugenio L."/>
            <person name="Morin E."/>
            <person name="Martinez A.T."/>
            <person name="Baldrian P."/>
            <person name="Stursova M."/>
            <person name="Martinez M.J."/>
            <person name="Novotny C."/>
            <person name="Magnuson J.K."/>
            <person name="Spatafora J.W."/>
            <person name="Maurice S."/>
            <person name="Pangilinan J."/>
            <person name="Andreopoulos W."/>
            <person name="LaButti K."/>
            <person name="Hundley H."/>
            <person name="Na H."/>
            <person name="Kuo A."/>
            <person name="Barry K."/>
            <person name="Lipzen A."/>
            <person name="Henrissat B."/>
            <person name="Riley R."/>
            <person name="Ahrendt S."/>
            <person name="Nagy L.G."/>
            <person name="Grigoriev I.V."/>
            <person name="Martin F."/>
            <person name="Rosso M.N."/>
        </authorList>
    </citation>
    <scope>NUCLEOTIDE SEQUENCE</scope>
    <source>
        <strain evidence="1">CBS 384.51</strain>
    </source>
</reference>
<sequence length="265" mass="28452">MNPCTLGWYLPLLVKDVPGALQPSDDGDRQTLAGPSNARAASSSSSHTGTATTSAVGSGRQASAFTATANPRGRTEFNVSTRGDGTGATTRLARGVAIQGNGARGGGTDIVDQTRQPANLVTAGQDGDVDLLGPPPLTRSSPPRHVQQQQQQRSQRSRHDGRGTQTKQKSLLAGAGGGPVTWKDLDAKFRRDLPDDVYVGRLVYRGLVMRACPRIRMLDGIEVSEKERDKAERLLENVLDRRRPAASSAMIGQQPPRQQQQQQRQ</sequence>
<protein>
    <submittedName>
        <fullName evidence="1">Uncharacterized protein</fullName>
    </submittedName>
</protein>
<comment type="caution">
    <text evidence="1">The sequence shown here is derived from an EMBL/GenBank/DDBJ whole genome shotgun (WGS) entry which is preliminary data.</text>
</comment>
<organism evidence="1 2">
    <name type="scientific">Irpex rosettiformis</name>
    <dbReference type="NCBI Taxonomy" id="378272"/>
    <lineage>
        <taxon>Eukaryota</taxon>
        <taxon>Fungi</taxon>
        <taxon>Dikarya</taxon>
        <taxon>Basidiomycota</taxon>
        <taxon>Agaricomycotina</taxon>
        <taxon>Agaricomycetes</taxon>
        <taxon>Polyporales</taxon>
        <taxon>Irpicaceae</taxon>
        <taxon>Irpex</taxon>
    </lineage>
</organism>
<dbReference type="Proteomes" id="UP001055072">
    <property type="component" value="Unassembled WGS sequence"/>
</dbReference>
<dbReference type="EMBL" id="MU274913">
    <property type="protein sequence ID" value="KAI0088556.1"/>
    <property type="molecule type" value="Genomic_DNA"/>
</dbReference>
<accession>A0ACB8U2Y6</accession>
<evidence type="ECO:0000313" key="1">
    <source>
        <dbReference type="EMBL" id="KAI0088556.1"/>
    </source>
</evidence>